<proteinExistence type="predicted"/>
<reference evidence="2" key="1">
    <citation type="submission" date="2017-08" db="EMBL/GenBank/DDBJ databases">
        <authorList>
            <person name="Polle J.E."/>
            <person name="Barry K."/>
            <person name="Cushman J."/>
            <person name="Schmutz J."/>
            <person name="Tran D."/>
            <person name="Hathwaick L.T."/>
            <person name="Yim W.C."/>
            <person name="Jenkins J."/>
            <person name="Mckie-Krisberg Z.M."/>
            <person name="Prochnik S."/>
            <person name="Lindquist E."/>
            <person name="Dockter R.B."/>
            <person name="Adam C."/>
            <person name="Molina H."/>
            <person name="Bunkerborg J."/>
            <person name="Jin E."/>
            <person name="Buchheim M."/>
            <person name="Magnuson J."/>
        </authorList>
    </citation>
    <scope>NUCLEOTIDE SEQUENCE</scope>
    <source>
        <strain evidence="2">CCAP 19/18</strain>
    </source>
</reference>
<keyword evidence="1" id="KW-0732">Signal</keyword>
<sequence length="541" mass="59641">MSALLRLLGLCCITTVLAVADTEQAAQNASQIVEYIKGAVSKKCTLHFVYIEYTSSRQIKNHLTLLKLSIESVAFTHTTACVDVVTDDAELVPQIQGLDSKIPLTIHLVPYAICLPTHNQKWMARLQCLEARALTRFLHKDVVIIDSDVVLRDEVASVFAEHDFDVALTVTHEGRTLYSMHINVGIKFFKNVAQHTIDLWFLLAKEYLAVRARPTPPTWWLVLFYGTGAENQRIIESWTHLVEPYTSKYYEGVKFFSLPCTVFNYARWWLRNECQSLAWSPENAGVKAFHFNGKSNLKQQPLLCYMSLMSTPDGLGLSWDSQLVLATAESKRLVFFTIAGAESTNKGTKQAIALDLSLHSLLQAGASAGSIFVASVHAVVLAHCRARWGVNVLDLPAEGTAPCLEVGVFQLLARLSLDVLYFKPGARFHGNPAHEVRGTDLLLSTERPLDLFYMSGKPSTYAFMSQLRALCASHKGAPVGGAVASHKGDPVGGAAVRQLLHSMRTQHNMSAGFAKRTTFCMHTPGGGKCQRMHASVSLPAL</sequence>
<dbReference type="EMBL" id="MU070012">
    <property type="protein sequence ID" value="KAF5830726.1"/>
    <property type="molecule type" value="Genomic_DNA"/>
</dbReference>
<evidence type="ECO:0000256" key="1">
    <source>
        <dbReference type="SAM" id="SignalP"/>
    </source>
</evidence>
<keyword evidence="3" id="KW-1185">Reference proteome</keyword>
<name>A0ABQ7G7Z1_DUNSA</name>
<evidence type="ECO:0000313" key="3">
    <source>
        <dbReference type="Proteomes" id="UP000815325"/>
    </source>
</evidence>
<dbReference type="Proteomes" id="UP000815325">
    <property type="component" value="Unassembled WGS sequence"/>
</dbReference>
<reference evidence="2" key="2">
    <citation type="submission" date="2020-06" db="EMBL/GenBank/DDBJ databases">
        <authorList>
            <consortium name="DOE Joint Genome Institute"/>
            <person name="Calhoun S."/>
            <person name="Polle J.E."/>
            <person name="Mckie-Krisberg Z."/>
            <person name="Prochnik S."/>
            <person name="Neofotis P."/>
            <person name="Yim W.C."/>
            <person name="Hathwaik L.T."/>
            <person name="Jenkins J."/>
            <person name="Molina H."/>
            <person name="Bunkenborg J."/>
            <person name="Grigoriev I.V."/>
            <person name="Barry K."/>
            <person name="Schmutz J."/>
            <person name="Jin E."/>
            <person name="Cushman J.C."/>
            <person name="Magnuson J.K."/>
        </authorList>
    </citation>
    <scope>NUCLEOTIDE SEQUENCE</scope>
    <source>
        <strain evidence="2">CCAP 19/18</strain>
    </source>
</reference>
<feature type="chain" id="PRO_5045030041" description="Glycosyltransferase" evidence="1">
    <location>
        <begin position="19"/>
        <end position="541"/>
    </location>
</feature>
<comment type="caution">
    <text evidence="2">The sequence shown here is derived from an EMBL/GenBank/DDBJ whole genome shotgun (WGS) entry which is preliminary data.</text>
</comment>
<gene>
    <name evidence="2" type="ORF">DUNSADRAFT_14107</name>
</gene>
<accession>A0ABQ7G7Z1</accession>
<dbReference type="EMBL" id="MU070012">
    <property type="protein sequence ID" value="KAF5830725.1"/>
    <property type="molecule type" value="Genomic_DNA"/>
</dbReference>
<organism evidence="2 3">
    <name type="scientific">Dunaliella salina</name>
    <name type="common">Green alga</name>
    <name type="synonym">Protococcus salinus</name>
    <dbReference type="NCBI Taxonomy" id="3046"/>
    <lineage>
        <taxon>Eukaryota</taxon>
        <taxon>Viridiplantae</taxon>
        <taxon>Chlorophyta</taxon>
        <taxon>core chlorophytes</taxon>
        <taxon>Chlorophyceae</taxon>
        <taxon>CS clade</taxon>
        <taxon>Chlamydomonadales</taxon>
        <taxon>Dunaliellaceae</taxon>
        <taxon>Dunaliella</taxon>
    </lineage>
</organism>
<evidence type="ECO:0008006" key="4">
    <source>
        <dbReference type="Google" id="ProtNLM"/>
    </source>
</evidence>
<feature type="signal peptide" evidence="1">
    <location>
        <begin position="1"/>
        <end position="18"/>
    </location>
</feature>
<evidence type="ECO:0000313" key="2">
    <source>
        <dbReference type="EMBL" id="KAF5830725.1"/>
    </source>
</evidence>
<protein>
    <recommendedName>
        <fullName evidence="4">Glycosyltransferase</fullName>
    </recommendedName>
</protein>